<evidence type="ECO:0000256" key="4">
    <source>
        <dbReference type="ARBA" id="ARBA00010871"/>
    </source>
</evidence>
<dbReference type="InterPro" id="IPR011761">
    <property type="entry name" value="ATP-grasp"/>
</dbReference>
<accession>A0ABQ1MSU6</accession>
<dbReference type="PROSITE" id="PS50975">
    <property type="entry name" value="ATP_GRASP"/>
    <property type="match status" value="1"/>
</dbReference>
<keyword evidence="10 14" id="KW-0133">Cell shape</keyword>
<organism evidence="17 18">
    <name type="scientific">Parapedobacter defluvii</name>
    <dbReference type="NCBI Taxonomy" id="2045106"/>
    <lineage>
        <taxon>Bacteria</taxon>
        <taxon>Pseudomonadati</taxon>
        <taxon>Bacteroidota</taxon>
        <taxon>Sphingobacteriia</taxon>
        <taxon>Sphingobacteriales</taxon>
        <taxon>Sphingobacteriaceae</taxon>
        <taxon>Parapedobacter</taxon>
    </lineage>
</organism>
<evidence type="ECO:0000313" key="17">
    <source>
        <dbReference type="EMBL" id="GGC46161.1"/>
    </source>
</evidence>
<keyword evidence="9 15" id="KW-0067">ATP-binding</keyword>
<dbReference type="EMBL" id="BMIK01000024">
    <property type="protein sequence ID" value="GGC46161.1"/>
    <property type="molecule type" value="Genomic_DNA"/>
</dbReference>
<comment type="pathway">
    <text evidence="14">Cell wall biogenesis; peptidoglycan biosynthesis.</text>
</comment>
<keyword evidence="8 15" id="KW-0547">Nucleotide-binding</keyword>
<dbReference type="NCBIfam" id="NF002527">
    <property type="entry name" value="PRK01966.1-3"/>
    <property type="match status" value="1"/>
</dbReference>
<evidence type="ECO:0000256" key="9">
    <source>
        <dbReference type="ARBA" id="ARBA00022840"/>
    </source>
</evidence>
<name>A0ABQ1MSU6_9SPHI</name>
<keyword evidence="18" id="KW-1185">Reference proteome</keyword>
<dbReference type="Gene3D" id="3.30.470.20">
    <property type="entry name" value="ATP-grasp fold, B domain"/>
    <property type="match status" value="1"/>
</dbReference>
<evidence type="ECO:0000256" key="8">
    <source>
        <dbReference type="ARBA" id="ARBA00022741"/>
    </source>
</evidence>
<sequence length="352" mass="39438">MLAGIVFIQWVVYVCGIMKTKIALITGGYTGESEVSFKSAEFVYGQLDQSKYDIYKITITTDSWFHVGDNGVKYVINRDHFTLPMDGQVIRFDLAFIMVHGSPGEDGRLQGYFDMVRLPYTSCDALTSALTMNKAYTKAVLAGIPELYLAKSVQLFDAERADAIDLVRRELSLPYFVKPNAGGSSIGMTKVNAEDGLADAIEKAFNAENTGKQVIVEEFVKGREFSVGVYRRSGEIVVLPATEVITEREFFDFEAKYVPGLTQEITPADLTSEQRERVERLVKAIYVRLNCKGMVRIDYFLERETDHFYFIEINTVPGQTAQSFIPQQVRAAGMTETAFYGELIEQALIGGR</sequence>
<comment type="catalytic activity">
    <reaction evidence="13 14">
        <text>2 D-alanine + ATP = D-alanyl-D-alanine + ADP + phosphate + H(+)</text>
        <dbReference type="Rhea" id="RHEA:11224"/>
        <dbReference type="ChEBI" id="CHEBI:15378"/>
        <dbReference type="ChEBI" id="CHEBI:30616"/>
        <dbReference type="ChEBI" id="CHEBI:43474"/>
        <dbReference type="ChEBI" id="CHEBI:57416"/>
        <dbReference type="ChEBI" id="CHEBI:57822"/>
        <dbReference type="ChEBI" id="CHEBI:456216"/>
        <dbReference type="EC" id="6.3.2.4"/>
    </reaction>
</comment>
<dbReference type="InterPro" id="IPR000291">
    <property type="entry name" value="D-Ala_lig_Van_CS"/>
</dbReference>
<dbReference type="Gene3D" id="3.30.1490.20">
    <property type="entry name" value="ATP-grasp fold, A domain"/>
    <property type="match status" value="1"/>
</dbReference>
<dbReference type="Pfam" id="PF01820">
    <property type="entry name" value="Dala_Dala_lig_N"/>
    <property type="match status" value="1"/>
</dbReference>
<keyword evidence="12 14" id="KW-0961">Cell wall biogenesis/degradation</keyword>
<dbReference type="InterPro" id="IPR011127">
    <property type="entry name" value="Dala_Dala_lig_N"/>
</dbReference>
<comment type="cofactor">
    <cofactor evidence="2">
        <name>Mg(2+)</name>
        <dbReference type="ChEBI" id="CHEBI:18420"/>
    </cofactor>
</comment>
<dbReference type="Pfam" id="PF07478">
    <property type="entry name" value="Dala_Dala_lig_C"/>
    <property type="match status" value="1"/>
</dbReference>
<evidence type="ECO:0000256" key="5">
    <source>
        <dbReference type="ARBA" id="ARBA00012216"/>
    </source>
</evidence>
<dbReference type="PIRSF" id="PIRSF039102">
    <property type="entry name" value="Ddl/VanB"/>
    <property type="match status" value="1"/>
</dbReference>
<dbReference type="SUPFAM" id="SSF52440">
    <property type="entry name" value="PreATP-grasp domain"/>
    <property type="match status" value="1"/>
</dbReference>
<dbReference type="NCBIfam" id="TIGR01205">
    <property type="entry name" value="D_ala_D_alaTIGR"/>
    <property type="match status" value="1"/>
</dbReference>
<evidence type="ECO:0000313" key="18">
    <source>
        <dbReference type="Proteomes" id="UP000597338"/>
    </source>
</evidence>
<gene>
    <name evidence="14 17" type="primary">ddl</name>
    <name evidence="17" type="ORF">GCM10011386_43060</name>
</gene>
<dbReference type="GO" id="GO:0016874">
    <property type="term" value="F:ligase activity"/>
    <property type="evidence" value="ECO:0007669"/>
    <property type="project" value="UniProtKB-KW"/>
</dbReference>
<comment type="subcellular location">
    <subcellularLocation>
        <location evidence="3 14">Cytoplasm</location>
    </subcellularLocation>
</comment>
<comment type="function">
    <text evidence="14">Cell wall formation.</text>
</comment>
<evidence type="ECO:0000256" key="1">
    <source>
        <dbReference type="ARBA" id="ARBA00001936"/>
    </source>
</evidence>
<dbReference type="Proteomes" id="UP000597338">
    <property type="component" value="Unassembled WGS sequence"/>
</dbReference>
<comment type="similarity">
    <text evidence="4 14">Belongs to the D-alanine--D-alanine ligase family.</text>
</comment>
<evidence type="ECO:0000256" key="2">
    <source>
        <dbReference type="ARBA" id="ARBA00001946"/>
    </source>
</evidence>
<keyword evidence="6 14" id="KW-0963">Cytoplasm</keyword>
<dbReference type="PANTHER" id="PTHR23132:SF23">
    <property type="entry name" value="D-ALANINE--D-ALANINE LIGASE B"/>
    <property type="match status" value="1"/>
</dbReference>
<evidence type="ECO:0000256" key="14">
    <source>
        <dbReference type="HAMAP-Rule" id="MF_00047"/>
    </source>
</evidence>
<dbReference type="HAMAP" id="MF_00047">
    <property type="entry name" value="Dala_Dala_lig"/>
    <property type="match status" value="1"/>
</dbReference>
<evidence type="ECO:0000256" key="11">
    <source>
        <dbReference type="ARBA" id="ARBA00022984"/>
    </source>
</evidence>
<dbReference type="InterPro" id="IPR013815">
    <property type="entry name" value="ATP_grasp_subdomain_1"/>
</dbReference>
<dbReference type="InterPro" id="IPR005905">
    <property type="entry name" value="D_ala_D_ala"/>
</dbReference>
<evidence type="ECO:0000259" key="16">
    <source>
        <dbReference type="PROSITE" id="PS50975"/>
    </source>
</evidence>
<protein>
    <recommendedName>
        <fullName evidence="5 14">D-alanine--D-alanine ligase</fullName>
        <ecNumber evidence="5 14">6.3.2.4</ecNumber>
    </recommendedName>
    <alternativeName>
        <fullName evidence="14">D-Ala-D-Ala ligase</fullName>
    </alternativeName>
    <alternativeName>
        <fullName evidence="14">D-alanylalanine synthetase</fullName>
    </alternativeName>
</protein>
<dbReference type="InterPro" id="IPR011095">
    <property type="entry name" value="Dala_Dala_lig_C"/>
</dbReference>
<comment type="cofactor">
    <cofactor evidence="1">
        <name>Mn(2+)</name>
        <dbReference type="ChEBI" id="CHEBI:29035"/>
    </cofactor>
</comment>
<evidence type="ECO:0000256" key="6">
    <source>
        <dbReference type="ARBA" id="ARBA00022490"/>
    </source>
</evidence>
<keyword evidence="7 14" id="KW-0436">Ligase</keyword>
<keyword evidence="11 14" id="KW-0573">Peptidoglycan synthesis</keyword>
<evidence type="ECO:0000256" key="10">
    <source>
        <dbReference type="ARBA" id="ARBA00022960"/>
    </source>
</evidence>
<evidence type="ECO:0000256" key="3">
    <source>
        <dbReference type="ARBA" id="ARBA00004496"/>
    </source>
</evidence>
<proteinExistence type="inferred from homology"/>
<evidence type="ECO:0000256" key="7">
    <source>
        <dbReference type="ARBA" id="ARBA00022598"/>
    </source>
</evidence>
<feature type="domain" description="ATP-grasp" evidence="16">
    <location>
        <begin position="134"/>
        <end position="345"/>
    </location>
</feature>
<evidence type="ECO:0000256" key="12">
    <source>
        <dbReference type="ARBA" id="ARBA00023316"/>
    </source>
</evidence>
<dbReference type="Gene3D" id="3.40.50.20">
    <property type="match status" value="1"/>
</dbReference>
<dbReference type="SUPFAM" id="SSF56059">
    <property type="entry name" value="Glutathione synthetase ATP-binding domain-like"/>
    <property type="match status" value="1"/>
</dbReference>
<dbReference type="EC" id="6.3.2.4" evidence="5 14"/>
<dbReference type="InterPro" id="IPR016185">
    <property type="entry name" value="PreATP-grasp_dom_sf"/>
</dbReference>
<dbReference type="PROSITE" id="PS00844">
    <property type="entry name" value="DALA_DALA_LIGASE_2"/>
    <property type="match status" value="1"/>
</dbReference>
<evidence type="ECO:0000256" key="15">
    <source>
        <dbReference type="PROSITE-ProRule" id="PRU00409"/>
    </source>
</evidence>
<comment type="caution">
    <text evidence="17">The sequence shown here is derived from an EMBL/GenBank/DDBJ whole genome shotgun (WGS) entry which is preliminary data.</text>
</comment>
<dbReference type="PANTHER" id="PTHR23132">
    <property type="entry name" value="D-ALANINE--D-ALANINE LIGASE"/>
    <property type="match status" value="1"/>
</dbReference>
<dbReference type="PROSITE" id="PS00843">
    <property type="entry name" value="DALA_DALA_LIGASE_1"/>
    <property type="match status" value="1"/>
</dbReference>
<evidence type="ECO:0000256" key="13">
    <source>
        <dbReference type="ARBA" id="ARBA00047614"/>
    </source>
</evidence>
<reference evidence="18" key="1">
    <citation type="journal article" date="2019" name="Int. J. Syst. Evol. Microbiol.">
        <title>The Global Catalogue of Microorganisms (GCM) 10K type strain sequencing project: providing services to taxonomists for standard genome sequencing and annotation.</title>
        <authorList>
            <consortium name="The Broad Institute Genomics Platform"/>
            <consortium name="The Broad Institute Genome Sequencing Center for Infectious Disease"/>
            <person name="Wu L."/>
            <person name="Ma J."/>
        </authorList>
    </citation>
    <scope>NUCLEOTIDE SEQUENCE [LARGE SCALE GENOMIC DNA]</scope>
    <source>
        <strain evidence="18">CGMCC 1.15342</strain>
    </source>
</reference>